<dbReference type="EMBL" id="UINC01156103">
    <property type="protein sequence ID" value="SVD52330.1"/>
    <property type="molecule type" value="Genomic_DNA"/>
</dbReference>
<dbReference type="AlphaFoldDB" id="A0A382W141"/>
<evidence type="ECO:0000313" key="1">
    <source>
        <dbReference type="EMBL" id="SVD52330.1"/>
    </source>
</evidence>
<evidence type="ECO:0008006" key="2">
    <source>
        <dbReference type="Google" id="ProtNLM"/>
    </source>
</evidence>
<dbReference type="Gene3D" id="2.40.50.260">
    <property type="entry name" value="Nucleic acid-binding protein domain"/>
    <property type="match status" value="1"/>
</dbReference>
<dbReference type="SUPFAM" id="SSF69255">
    <property type="entry name" value="gp5 N-terminal domain-like"/>
    <property type="match status" value="1"/>
</dbReference>
<proteinExistence type="predicted"/>
<protein>
    <recommendedName>
        <fullName evidence="2">Protein Gp5 N-terminal OB-fold domain-containing protein</fullName>
    </recommendedName>
</protein>
<reference evidence="1" key="1">
    <citation type="submission" date="2018-05" db="EMBL/GenBank/DDBJ databases">
        <authorList>
            <person name="Lanie J.A."/>
            <person name="Ng W.-L."/>
            <person name="Kazmierczak K.M."/>
            <person name="Andrzejewski T.M."/>
            <person name="Davidsen T.M."/>
            <person name="Wayne K.J."/>
            <person name="Tettelin H."/>
            <person name="Glass J.I."/>
            <person name="Rusch D."/>
            <person name="Podicherti R."/>
            <person name="Tsui H.-C.T."/>
            <person name="Winkler M.E."/>
        </authorList>
    </citation>
    <scope>NUCLEOTIDE SEQUENCE</scope>
</reference>
<gene>
    <name evidence="1" type="ORF">METZ01_LOCUS405184</name>
</gene>
<organism evidence="1">
    <name type="scientific">marine metagenome</name>
    <dbReference type="NCBI Taxonomy" id="408172"/>
    <lineage>
        <taxon>unclassified sequences</taxon>
        <taxon>metagenomes</taxon>
        <taxon>ecological metagenomes</taxon>
    </lineage>
</organism>
<name>A0A382W141_9ZZZZ</name>
<accession>A0A382W141</accession>
<feature type="non-terminal residue" evidence="1">
    <location>
        <position position="248"/>
    </location>
</feature>
<sequence length="248" mass="27595">MYNPAATNFVGRDPMQWWIGQVTDPKKGEWEKSREKQTGKDGKEVYSHRVRVRIVGYHGNDSDLPDKDLPMAHVLMPPGESSTGGRGRTMNYQGGEVVVGFFLDGADAQQPIIFGTLFRQTFVKDKLKSNKFNAFKQTEFIPYTPPDVKAKVGKDKAVEKSPYDWGFKTFAQLVGGKVVNASSAATKEINVDTNIKLDNVTACEDNEISNITNALKNFTKEMNSYQDVGGLTLDPMYGGVVNKKEEIK</sequence>